<dbReference type="AlphaFoldDB" id="A0A4S2HDJ6"/>
<dbReference type="Pfam" id="PF07370">
    <property type="entry name" value="DUF1489"/>
    <property type="match status" value="1"/>
</dbReference>
<comment type="caution">
    <text evidence="1">The sequence shown here is derived from an EMBL/GenBank/DDBJ whole genome shotgun (WGS) entry which is preliminary data.</text>
</comment>
<gene>
    <name evidence="1" type="ORF">E5162_02260</name>
</gene>
<accession>A0A4S2HDJ6</accession>
<dbReference type="InterPro" id="IPR008320">
    <property type="entry name" value="UCP032025"/>
</dbReference>
<protein>
    <submittedName>
        <fullName evidence="1">DUF1489 family protein</fullName>
    </submittedName>
</protein>
<dbReference type="RefSeq" id="WP_135943320.1">
    <property type="nucleotide sequence ID" value="NZ_BMEI01000001.1"/>
</dbReference>
<evidence type="ECO:0000313" key="1">
    <source>
        <dbReference type="EMBL" id="TGY94125.1"/>
    </source>
</evidence>
<evidence type="ECO:0000313" key="2">
    <source>
        <dbReference type="Proteomes" id="UP000305451"/>
    </source>
</evidence>
<dbReference type="PIRSF" id="PIRSF032025">
    <property type="entry name" value="UCP032025"/>
    <property type="match status" value="1"/>
</dbReference>
<organism evidence="1 2">
    <name type="scientific">Marinicauda pacifica</name>
    <dbReference type="NCBI Taxonomy" id="1133559"/>
    <lineage>
        <taxon>Bacteria</taxon>
        <taxon>Pseudomonadati</taxon>
        <taxon>Pseudomonadota</taxon>
        <taxon>Alphaproteobacteria</taxon>
        <taxon>Maricaulales</taxon>
        <taxon>Maricaulaceae</taxon>
        <taxon>Marinicauda</taxon>
    </lineage>
</organism>
<proteinExistence type="predicted"/>
<dbReference type="OrthoDB" id="9798292at2"/>
<dbReference type="Proteomes" id="UP000305451">
    <property type="component" value="Unassembled WGS sequence"/>
</dbReference>
<keyword evidence="2" id="KW-1185">Reference proteome</keyword>
<sequence>MALHLIKLSVGTESIEDLERWRDRVFGKGQPTSHVTRMFPKRRDEILDGGSIYWVIKRVVQVRQRVLDLEEITDSAGVKRCRIVLEPELIRTNPAPKRPFQGWRYLKPEDAPGDLSVAAGGENLPEDLRRKLLELGAW</sequence>
<dbReference type="EMBL" id="SRXV01000001">
    <property type="protein sequence ID" value="TGY94125.1"/>
    <property type="molecule type" value="Genomic_DNA"/>
</dbReference>
<name>A0A4S2HDJ6_9PROT</name>
<reference evidence="1 2" key="1">
    <citation type="journal article" date="2013" name="Int. J. Syst. Evol. Microbiol.">
        <title>Marinicauda pacifica gen. nov., sp. nov., a prosthecate alphaproteobacterium of the family Hyphomonadaceae isolated from deep seawater.</title>
        <authorList>
            <person name="Zhang X.Y."/>
            <person name="Li G.W."/>
            <person name="Wang C.S."/>
            <person name="Zhang Y.J."/>
            <person name="Xu X.W."/>
            <person name="Li H."/>
            <person name="Liu A."/>
            <person name="Liu C."/>
            <person name="Xie B.B."/>
            <person name="Qin Q.L."/>
            <person name="Xu Z."/>
            <person name="Chen X.L."/>
            <person name="Zhou B.C."/>
            <person name="Zhang Y.Z."/>
        </authorList>
    </citation>
    <scope>NUCLEOTIDE SEQUENCE [LARGE SCALE GENOMIC DNA]</scope>
    <source>
        <strain evidence="1 2">P-1 km-3</strain>
    </source>
</reference>